<keyword evidence="2" id="KW-1185">Reference proteome</keyword>
<gene>
    <name evidence="1" type="ORF">CEXT_24851</name>
</gene>
<protein>
    <submittedName>
        <fullName evidence="1">Uncharacterized protein</fullName>
    </submittedName>
</protein>
<sequence>MRQLLIILQIKLKLREGMSTRGHTEGLAVGSQGKKIPPEYDELKNVTGLLRNCVFALLSSIQICTIRTHIYLHIFNIRIISLKVSIRLICFTLLL</sequence>
<organism evidence="1 2">
    <name type="scientific">Caerostris extrusa</name>
    <name type="common">Bark spider</name>
    <name type="synonym">Caerostris bankana</name>
    <dbReference type="NCBI Taxonomy" id="172846"/>
    <lineage>
        <taxon>Eukaryota</taxon>
        <taxon>Metazoa</taxon>
        <taxon>Ecdysozoa</taxon>
        <taxon>Arthropoda</taxon>
        <taxon>Chelicerata</taxon>
        <taxon>Arachnida</taxon>
        <taxon>Araneae</taxon>
        <taxon>Araneomorphae</taxon>
        <taxon>Entelegynae</taxon>
        <taxon>Araneoidea</taxon>
        <taxon>Araneidae</taxon>
        <taxon>Caerostris</taxon>
    </lineage>
</organism>
<name>A0AAV4UFQ1_CAEEX</name>
<dbReference type="AlphaFoldDB" id="A0AAV4UFQ1"/>
<dbReference type="EMBL" id="BPLR01012781">
    <property type="protein sequence ID" value="GIY56581.1"/>
    <property type="molecule type" value="Genomic_DNA"/>
</dbReference>
<proteinExistence type="predicted"/>
<comment type="caution">
    <text evidence="1">The sequence shown here is derived from an EMBL/GenBank/DDBJ whole genome shotgun (WGS) entry which is preliminary data.</text>
</comment>
<accession>A0AAV4UFQ1</accession>
<reference evidence="1 2" key="1">
    <citation type="submission" date="2021-06" db="EMBL/GenBank/DDBJ databases">
        <title>Caerostris extrusa draft genome.</title>
        <authorList>
            <person name="Kono N."/>
            <person name="Arakawa K."/>
        </authorList>
    </citation>
    <scope>NUCLEOTIDE SEQUENCE [LARGE SCALE GENOMIC DNA]</scope>
</reference>
<dbReference type="Proteomes" id="UP001054945">
    <property type="component" value="Unassembled WGS sequence"/>
</dbReference>
<evidence type="ECO:0000313" key="1">
    <source>
        <dbReference type="EMBL" id="GIY56581.1"/>
    </source>
</evidence>
<evidence type="ECO:0000313" key="2">
    <source>
        <dbReference type="Proteomes" id="UP001054945"/>
    </source>
</evidence>